<dbReference type="RefSeq" id="WP_040993232.1">
    <property type="nucleotide sequence ID" value="NZ_JTKH01000027.1"/>
</dbReference>
<feature type="signal peptide" evidence="1">
    <location>
        <begin position="1"/>
        <end position="21"/>
    </location>
</feature>
<organism evidence="2 3">
    <name type="scientific">Vibrio renipiscarius</name>
    <dbReference type="NCBI Taxonomy" id="1461322"/>
    <lineage>
        <taxon>Bacteria</taxon>
        <taxon>Pseudomonadati</taxon>
        <taxon>Pseudomonadota</taxon>
        <taxon>Gammaproteobacteria</taxon>
        <taxon>Vibrionales</taxon>
        <taxon>Vibrionaceae</taxon>
        <taxon>Vibrio</taxon>
    </lineage>
</organism>
<proteinExistence type="predicted"/>
<dbReference type="SUPFAM" id="SSF54427">
    <property type="entry name" value="NTF2-like"/>
    <property type="match status" value="1"/>
</dbReference>
<feature type="chain" id="PRO_5009758871" evidence="1">
    <location>
        <begin position="22"/>
        <end position="169"/>
    </location>
</feature>
<name>A0A0C2NU14_9VIBR</name>
<keyword evidence="3" id="KW-1185">Reference proteome</keyword>
<gene>
    <name evidence="2" type="ORF">OJ16_19525</name>
</gene>
<evidence type="ECO:0000313" key="2">
    <source>
        <dbReference type="EMBL" id="KII75250.1"/>
    </source>
</evidence>
<dbReference type="PIRSF" id="PIRSF028288">
    <property type="entry name" value="UCP028288"/>
    <property type="match status" value="1"/>
</dbReference>
<keyword evidence="2" id="KW-0449">Lipoprotein</keyword>
<dbReference type="OrthoDB" id="9807600at2"/>
<protein>
    <submittedName>
        <fullName evidence="2">Lipoprotein</fullName>
    </submittedName>
</protein>
<dbReference type="InterPro" id="IPR016878">
    <property type="entry name" value="MICAH-like"/>
</dbReference>
<dbReference type="EMBL" id="JTKH01000027">
    <property type="protein sequence ID" value="KII75250.1"/>
    <property type="molecule type" value="Genomic_DNA"/>
</dbReference>
<keyword evidence="1" id="KW-0732">Signal</keyword>
<accession>A0A0C2NU14</accession>
<dbReference type="Proteomes" id="UP000031672">
    <property type="component" value="Unassembled WGS sequence"/>
</dbReference>
<reference evidence="2 3" key="1">
    <citation type="submission" date="2014-11" db="EMBL/GenBank/DDBJ databases">
        <title>Draft Genome Sequence of Vibrio piscirenalis strains CECT 8603T and CECT 8604, two marine Gammaproteobacterium isolated from cultured gilthead sea bream (Sparus aurata).</title>
        <authorList>
            <person name="Arahal D.R."/>
            <person name="Rodrigo-Torres L."/>
            <person name="Lucena T."/>
            <person name="Pujalte M.J."/>
        </authorList>
    </citation>
    <scope>NUCLEOTIDE SEQUENCE [LARGE SCALE GENOMIC DNA]</scope>
    <source>
        <strain evidence="2 3">DCR 1-4-2</strain>
    </source>
</reference>
<evidence type="ECO:0000313" key="3">
    <source>
        <dbReference type="Proteomes" id="UP000031672"/>
    </source>
</evidence>
<accession>A0A0C2NFV5</accession>
<sequence>MKKTILLSAVIGSMFSLNAFAASISTAEVEQAQKKWGEGIVEIGKARDAKKAAIEHIEEFYAFDSGQVLFKPTLASVDQFRGTKKEALSYFIGQDLAEDKGFALAPYTNVRWENEGIITDQDSALAMGNYFFTTKDGKNVKVEYTFGYVKDGEGNLKINLHHSSIPYSN</sequence>
<dbReference type="InterPro" id="IPR032710">
    <property type="entry name" value="NTF2-like_dom_sf"/>
</dbReference>
<dbReference type="AlphaFoldDB" id="A0A0C2NU14"/>
<comment type="caution">
    <text evidence="2">The sequence shown here is derived from an EMBL/GenBank/DDBJ whole genome shotgun (WGS) entry which is preliminary data.</text>
</comment>
<dbReference type="Gene3D" id="3.10.450.50">
    <property type="match status" value="1"/>
</dbReference>
<evidence type="ECO:0000256" key="1">
    <source>
        <dbReference type="SAM" id="SignalP"/>
    </source>
</evidence>